<dbReference type="AlphaFoldDB" id="W6QYR7"/>
<dbReference type="OrthoDB" id="4869816at2759"/>
<dbReference type="STRING" id="1365484.W6QYR7"/>
<accession>W6QYR7</accession>
<dbReference type="Proteomes" id="UP000030686">
    <property type="component" value="Unassembled WGS sequence"/>
</dbReference>
<dbReference type="EMBL" id="HG792017">
    <property type="protein sequence ID" value="CDM34692.1"/>
    <property type="molecule type" value="Genomic_DNA"/>
</dbReference>
<evidence type="ECO:0000313" key="2">
    <source>
        <dbReference type="Proteomes" id="UP000030686"/>
    </source>
</evidence>
<evidence type="ECO:0000313" key="1">
    <source>
        <dbReference type="EMBL" id="CDM34692.1"/>
    </source>
</evidence>
<sequence length="56" mass="6452">MGSMATDLPWVYVLDVSFDHGSQVEEGEYPGYFRVALESLLMDLYPLLEIMPFHEL</sequence>
<proteinExistence type="predicted"/>
<keyword evidence="2" id="KW-1185">Reference proteome</keyword>
<reference evidence="1" key="1">
    <citation type="journal article" date="2014" name="Nat. Commun.">
        <title>Multiple recent horizontal transfers of a large genomic region in cheese making fungi.</title>
        <authorList>
            <person name="Cheeseman K."/>
            <person name="Ropars J."/>
            <person name="Renault P."/>
            <person name="Dupont J."/>
            <person name="Gouzy J."/>
            <person name="Branca A."/>
            <person name="Abraham A.L."/>
            <person name="Ceppi M."/>
            <person name="Conseiller E."/>
            <person name="Debuchy R."/>
            <person name="Malagnac F."/>
            <person name="Goarin A."/>
            <person name="Silar P."/>
            <person name="Lacoste S."/>
            <person name="Sallet E."/>
            <person name="Bensimon A."/>
            <person name="Giraud T."/>
            <person name="Brygoo Y."/>
        </authorList>
    </citation>
    <scope>NUCLEOTIDE SEQUENCE [LARGE SCALE GENOMIC DNA]</scope>
    <source>
        <strain evidence="1">FM164</strain>
    </source>
</reference>
<gene>
    <name evidence="1" type="ORF">PROQFM164_S03g001417</name>
</gene>
<name>W6QYR7_PENRF</name>
<organism evidence="1 2">
    <name type="scientific">Penicillium roqueforti (strain FM164)</name>
    <dbReference type="NCBI Taxonomy" id="1365484"/>
    <lineage>
        <taxon>Eukaryota</taxon>
        <taxon>Fungi</taxon>
        <taxon>Dikarya</taxon>
        <taxon>Ascomycota</taxon>
        <taxon>Pezizomycotina</taxon>
        <taxon>Eurotiomycetes</taxon>
        <taxon>Eurotiomycetidae</taxon>
        <taxon>Eurotiales</taxon>
        <taxon>Aspergillaceae</taxon>
        <taxon>Penicillium</taxon>
    </lineage>
</organism>
<protein>
    <submittedName>
        <fullName evidence="1">Genomic scaffold, ProqFM164S03</fullName>
    </submittedName>
</protein>